<dbReference type="Proteomes" id="UP000037023">
    <property type="component" value="Unassembled WGS sequence"/>
</dbReference>
<gene>
    <name evidence="1" type="ORF">ADK34_21715</name>
</gene>
<sequence>MAGSPDLWARWGDFGKFNTRGVKGGEALILELNRIVYSSGIASPVTSKRGLSARLRYLDSPAGRAALKDQGVTARTIRSWMKGKSTPTAANRERIDSAYWGRRRENLIRSGWLKRHLDNDGRGRRMEIYPVDQSQVPAERSRPTLQQRSITVRYIWGDLVDAWAAQDADTVDEIWDDVISDLDSDYNAYAHVSSVGIGA</sequence>
<comment type="caution">
    <text evidence="1">The sequence shown here is derived from an EMBL/GenBank/DDBJ whole genome shotgun (WGS) entry which is preliminary data.</text>
</comment>
<reference evidence="1 2" key="1">
    <citation type="submission" date="2015-06" db="EMBL/GenBank/DDBJ databases">
        <authorList>
            <person name="Hoefler B.C."/>
            <person name="Straight P.D."/>
        </authorList>
    </citation>
    <scope>NUCLEOTIDE SEQUENCE [LARGE SCALE GENOMIC DNA]</scope>
    <source>
        <strain evidence="1 2">NRRL 3427</strain>
    </source>
</reference>
<evidence type="ECO:0000313" key="2">
    <source>
        <dbReference type="Proteomes" id="UP000037023"/>
    </source>
</evidence>
<evidence type="ECO:0000313" key="1">
    <source>
        <dbReference type="EMBL" id="KOG22564.1"/>
    </source>
</evidence>
<dbReference type="PATRIC" id="fig|1938.6.peg.4676"/>
<organism evidence="1 2">
    <name type="scientific">Streptomyces viridochromogenes</name>
    <dbReference type="NCBI Taxonomy" id="1938"/>
    <lineage>
        <taxon>Bacteria</taxon>
        <taxon>Bacillati</taxon>
        <taxon>Actinomycetota</taxon>
        <taxon>Actinomycetes</taxon>
        <taxon>Kitasatosporales</taxon>
        <taxon>Streptomycetaceae</taxon>
        <taxon>Streptomyces</taxon>
    </lineage>
</organism>
<dbReference type="OrthoDB" id="3873535at2"/>
<evidence type="ECO:0008006" key="3">
    <source>
        <dbReference type="Google" id="ProtNLM"/>
    </source>
</evidence>
<proteinExistence type="predicted"/>
<name>A0A0L8K9U0_STRVR</name>
<dbReference type="EMBL" id="LGUP01000238">
    <property type="protein sequence ID" value="KOG22564.1"/>
    <property type="molecule type" value="Genomic_DNA"/>
</dbReference>
<protein>
    <recommendedName>
        <fullName evidence="3">Transcriptional regulator</fullName>
    </recommendedName>
</protein>
<dbReference type="RefSeq" id="WP_033207374.1">
    <property type="nucleotide sequence ID" value="NZ_LGUP01000238.1"/>
</dbReference>
<dbReference type="AlphaFoldDB" id="A0A0L8K9U0"/>
<accession>A0A0L8K9U0</accession>